<dbReference type="RefSeq" id="WP_109719182.1">
    <property type="nucleotide sequence ID" value="NZ_QEQK01000003.1"/>
</dbReference>
<protein>
    <submittedName>
        <fullName evidence="1">Uncharacterized protein</fullName>
    </submittedName>
</protein>
<evidence type="ECO:0000313" key="1">
    <source>
        <dbReference type="EMBL" id="PWN57102.1"/>
    </source>
</evidence>
<dbReference type="Proteomes" id="UP000251800">
    <property type="component" value="Unassembled WGS sequence"/>
</dbReference>
<reference evidence="1 2" key="1">
    <citation type="submission" date="2018-05" db="EMBL/GenBank/DDBJ databases">
        <title>Abyssibacter profundi OUC007T gen. nov., sp. nov, a marine bacterium isolated from seawater of the Mariana Trench.</title>
        <authorList>
            <person name="Zhou S."/>
        </authorList>
    </citation>
    <scope>NUCLEOTIDE SEQUENCE [LARGE SCALE GENOMIC DNA]</scope>
    <source>
        <strain evidence="1 2">OUC007</strain>
    </source>
</reference>
<sequence>MVLLSALTSAGCVSPAPSTESFALAGVSTALSCHRVADRYARLIRQADVASAYGQPLAGAPWFRVLRGWADWPVRTDEERSQWLQAAATLGQTVWRAELRNAGAPALMADMQRCAKQQLPAVSDESQWQAWRQSARFDSEYVTWQRMLGVYPLSRFGLRAGVRAWQQQFLADYGPRPDQAAWSRWQPQVSREVAQRVLAQAPVLPGLAPPSLDQFEVWLRQHAPRLRVQMASSADRPGQPVWREDLAFDVSRPVLHVQLLPGRDRGAAIWQLVFTVWFAGRAPVSSVDPYAGALDGVVWRVMLDAKGRVRMRDSIHSCGCYHLVFPPDAVAAAPGLDEPPLLPEVVAGQARVELALRAVDHMLVDVRPVAERPATGQALPLADYNALLAMPTPSGRSRSLFDARGLVTASARPERWYLWPSGVLSPGAMRIWGRHATAFVGTRHFDDPDLMATLLVDDGR</sequence>
<keyword evidence="2" id="KW-1185">Reference proteome</keyword>
<dbReference type="OrthoDB" id="5405204at2"/>
<evidence type="ECO:0000313" key="2">
    <source>
        <dbReference type="Proteomes" id="UP000251800"/>
    </source>
</evidence>
<proteinExistence type="predicted"/>
<organism evidence="1 2">
    <name type="scientific">Abyssibacter profundi</name>
    <dbReference type="NCBI Taxonomy" id="2182787"/>
    <lineage>
        <taxon>Bacteria</taxon>
        <taxon>Pseudomonadati</taxon>
        <taxon>Pseudomonadota</taxon>
        <taxon>Gammaproteobacteria</taxon>
        <taxon>Chromatiales</taxon>
        <taxon>Oceanococcaceae</taxon>
        <taxon>Abyssibacter</taxon>
    </lineage>
</organism>
<dbReference type="AlphaFoldDB" id="A0A363UNU0"/>
<dbReference type="EMBL" id="QEQK01000003">
    <property type="protein sequence ID" value="PWN57102.1"/>
    <property type="molecule type" value="Genomic_DNA"/>
</dbReference>
<gene>
    <name evidence="1" type="ORF">DEH80_03990</name>
</gene>
<comment type="caution">
    <text evidence="1">The sequence shown here is derived from an EMBL/GenBank/DDBJ whole genome shotgun (WGS) entry which is preliminary data.</text>
</comment>
<accession>A0A363UNU0</accession>
<name>A0A363UNU0_9GAMM</name>